<dbReference type="Pfam" id="PF16220">
    <property type="entry name" value="DUF4880"/>
    <property type="match status" value="1"/>
</dbReference>
<organism evidence="2 3">
    <name type="scientific">Pseudomonas syringae pv. daphniphylli</name>
    <dbReference type="NCBI Taxonomy" id="264455"/>
    <lineage>
        <taxon>Bacteria</taxon>
        <taxon>Pseudomonadati</taxon>
        <taxon>Pseudomonadota</taxon>
        <taxon>Gammaproteobacteria</taxon>
        <taxon>Pseudomonadales</taxon>
        <taxon>Pseudomonadaceae</taxon>
        <taxon>Pseudomonas</taxon>
        <taxon>Pseudomonas syringae</taxon>
    </lineage>
</organism>
<reference evidence="2 3" key="1">
    <citation type="submission" date="2015-09" db="EMBL/GenBank/DDBJ databases">
        <title>Genome announcement of multiple Pseudomonas syringae strains.</title>
        <authorList>
            <person name="Thakur S."/>
            <person name="Wang P.W."/>
            <person name="Gong Y."/>
            <person name="Weir B.S."/>
            <person name="Guttman D.S."/>
        </authorList>
    </citation>
    <scope>NUCLEOTIDE SEQUENCE [LARGE SCALE GENOMIC DNA]</scope>
    <source>
        <strain evidence="2 3">ICMP9757</strain>
    </source>
</reference>
<dbReference type="EMBL" id="LJQF01000449">
    <property type="protein sequence ID" value="KPX05026.1"/>
    <property type="molecule type" value="Genomic_DNA"/>
</dbReference>
<proteinExistence type="predicted"/>
<dbReference type="InterPro" id="IPR032623">
    <property type="entry name" value="FecR_N"/>
</dbReference>
<gene>
    <name evidence="2" type="ORF">ALO73_01532</name>
</gene>
<evidence type="ECO:0000313" key="3">
    <source>
        <dbReference type="Proteomes" id="UP000050345"/>
    </source>
</evidence>
<sequence length="92" mass="10518">MTYKETHVDTADDGLTGQVRLQALRRFLEIHRSPDDKDKLRALAQWLEQCPTHRQAFRELGQALAKVDEDPDVLETALEAMLLQYSAGSTRH</sequence>
<name>A0A9X0GYU8_PSESX</name>
<dbReference type="Proteomes" id="UP000050345">
    <property type="component" value="Unassembled WGS sequence"/>
</dbReference>
<evidence type="ECO:0000313" key="2">
    <source>
        <dbReference type="EMBL" id="KPX05026.1"/>
    </source>
</evidence>
<comment type="caution">
    <text evidence="2">The sequence shown here is derived from an EMBL/GenBank/DDBJ whole genome shotgun (WGS) entry which is preliminary data.</text>
</comment>
<accession>A0A9X0GYU8</accession>
<protein>
    <recommendedName>
        <fullName evidence="1">FecR N-terminal domain-containing protein</fullName>
    </recommendedName>
</protein>
<dbReference type="AlphaFoldDB" id="A0A9X0GYU8"/>
<feature type="domain" description="FecR N-terminal" evidence="1">
    <location>
        <begin position="22"/>
        <end position="60"/>
    </location>
</feature>
<evidence type="ECO:0000259" key="1">
    <source>
        <dbReference type="Pfam" id="PF16220"/>
    </source>
</evidence>